<dbReference type="Proteomes" id="UP000289152">
    <property type="component" value="Unassembled WGS sequence"/>
</dbReference>
<keyword evidence="4 6" id="KW-0472">Membrane</keyword>
<sequence length="92" mass="9828">MVNTVFSGKMAPPNGIQSAVLWKLVLFAILMAVVPIGTYFSSLRFVFGGSTTPSAIAAIVAANMVLVGYVIVAFREEAHSPHPPIPLEKKSR</sequence>
<keyword evidence="1 6" id="KW-0812">Transmembrane</keyword>
<comment type="similarity">
    <text evidence="6">Belongs to the VMA21 family.</text>
</comment>
<protein>
    <submittedName>
        <fullName evidence="7">Uncharacterized protein</fullName>
    </submittedName>
</protein>
<name>A0A4Q1BS64_TREME</name>
<dbReference type="GO" id="GO:0033116">
    <property type="term" value="C:endoplasmic reticulum-Golgi intermediate compartment membrane"/>
    <property type="evidence" value="ECO:0007669"/>
    <property type="project" value="UniProtKB-SubCell"/>
</dbReference>
<evidence type="ECO:0000256" key="6">
    <source>
        <dbReference type="HAMAP-Rule" id="MF_03058"/>
    </source>
</evidence>
<gene>
    <name evidence="7" type="ORF">M231_02024</name>
</gene>
<evidence type="ECO:0000256" key="3">
    <source>
        <dbReference type="ARBA" id="ARBA00022989"/>
    </source>
</evidence>
<dbReference type="OrthoDB" id="160405at2759"/>
<dbReference type="PANTHER" id="PTHR31792:SF3">
    <property type="entry name" value="VACUOLAR ATPASE ASSEMBLY INTEGRAL MEMBRANE PROTEIN VMA21"/>
    <property type="match status" value="1"/>
</dbReference>
<reference evidence="7 8" key="1">
    <citation type="submission" date="2016-06" db="EMBL/GenBank/DDBJ databases">
        <title>Evolution of pathogenesis and genome organization in the Tremellales.</title>
        <authorList>
            <person name="Cuomo C."/>
            <person name="Litvintseva A."/>
            <person name="Heitman J."/>
            <person name="Chen Y."/>
            <person name="Sun S."/>
            <person name="Springer D."/>
            <person name="Dromer F."/>
            <person name="Young S."/>
            <person name="Zeng Q."/>
            <person name="Chapman S."/>
            <person name="Gujja S."/>
            <person name="Saif S."/>
            <person name="Birren B."/>
        </authorList>
    </citation>
    <scope>NUCLEOTIDE SEQUENCE [LARGE SCALE GENOMIC DNA]</scope>
    <source>
        <strain evidence="7 8">ATCC 28783</strain>
    </source>
</reference>
<dbReference type="GO" id="GO:0070072">
    <property type="term" value="P:vacuolar proton-transporting V-type ATPase complex assembly"/>
    <property type="evidence" value="ECO:0007669"/>
    <property type="project" value="UniProtKB-UniRule"/>
</dbReference>
<evidence type="ECO:0000256" key="4">
    <source>
        <dbReference type="ARBA" id="ARBA00023136"/>
    </source>
</evidence>
<dbReference type="PANTHER" id="PTHR31792">
    <property type="entry name" value="VACUOLAR ATPASE ASSEMBLY INTEGRAL MEMBRANE PROTEIN VMA21"/>
    <property type="match status" value="1"/>
</dbReference>
<dbReference type="VEuPathDB" id="FungiDB:TREMEDRAFT_42323"/>
<dbReference type="InParanoid" id="A0A4Q1BS64"/>
<dbReference type="AlphaFoldDB" id="A0A4Q1BS64"/>
<keyword evidence="8" id="KW-1185">Reference proteome</keyword>
<evidence type="ECO:0000256" key="1">
    <source>
        <dbReference type="ARBA" id="ARBA00022692"/>
    </source>
</evidence>
<feature type="transmembrane region" description="Helical" evidence="6">
    <location>
        <begin position="55"/>
        <end position="74"/>
    </location>
</feature>
<dbReference type="FunCoup" id="A0A4Q1BS64">
    <property type="interactions" value="63"/>
</dbReference>
<comment type="caution">
    <text evidence="6">Lacks conserved residue(s) required for the propagation of feature annotation.</text>
</comment>
<comment type="function">
    <text evidence="6">Required for the assembly of the V0 complex of the vacuolar ATPase (V-ATPase) in the endoplasmic reticulum.</text>
</comment>
<keyword evidence="3 6" id="KW-1133">Transmembrane helix</keyword>
<feature type="transmembrane region" description="Helical" evidence="6">
    <location>
        <begin position="20"/>
        <end position="43"/>
    </location>
</feature>
<dbReference type="GO" id="GO:0005789">
    <property type="term" value="C:endoplasmic reticulum membrane"/>
    <property type="evidence" value="ECO:0007669"/>
    <property type="project" value="UniProtKB-SubCell"/>
</dbReference>
<evidence type="ECO:0000313" key="7">
    <source>
        <dbReference type="EMBL" id="RXK40772.1"/>
    </source>
</evidence>
<dbReference type="HAMAP" id="MF_03058">
    <property type="entry name" value="VMA21"/>
    <property type="match status" value="1"/>
</dbReference>
<proteinExistence type="inferred from homology"/>
<comment type="subcellular location">
    <subcellularLocation>
        <location evidence="6">Endoplasmic reticulum membrane</location>
        <topology evidence="6">Multi-pass membrane protein</topology>
    </subcellularLocation>
    <subcellularLocation>
        <location evidence="6">Endoplasmic reticulum-Golgi intermediate compartment membrane</location>
        <topology evidence="6">Multi-pass membrane protein</topology>
    </subcellularLocation>
    <subcellularLocation>
        <location evidence="6">Cytoplasmic vesicle</location>
        <location evidence="6">COPII-coated vesicle membrane</location>
        <topology evidence="6">Multi-pass membrane protein</topology>
    </subcellularLocation>
</comment>
<keyword evidence="2 6" id="KW-0256">Endoplasmic reticulum</keyword>
<dbReference type="InterPro" id="IPR019013">
    <property type="entry name" value="Vma21"/>
</dbReference>
<dbReference type="STRING" id="5217.A0A4Q1BS64"/>
<evidence type="ECO:0000256" key="5">
    <source>
        <dbReference type="ARBA" id="ARBA00023329"/>
    </source>
</evidence>
<keyword evidence="5 6" id="KW-0968">Cytoplasmic vesicle</keyword>
<evidence type="ECO:0000313" key="8">
    <source>
        <dbReference type="Proteomes" id="UP000289152"/>
    </source>
</evidence>
<dbReference type="GO" id="GO:0012507">
    <property type="term" value="C:ER to Golgi transport vesicle membrane"/>
    <property type="evidence" value="ECO:0007669"/>
    <property type="project" value="UniProtKB-SubCell"/>
</dbReference>
<evidence type="ECO:0000256" key="2">
    <source>
        <dbReference type="ARBA" id="ARBA00022824"/>
    </source>
</evidence>
<organism evidence="7 8">
    <name type="scientific">Tremella mesenterica</name>
    <name type="common">Jelly fungus</name>
    <dbReference type="NCBI Taxonomy" id="5217"/>
    <lineage>
        <taxon>Eukaryota</taxon>
        <taxon>Fungi</taxon>
        <taxon>Dikarya</taxon>
        <taxon>Basidiomycota</taxon>
        <taxon>Agaricomycotina</taxon>
        <taxon>Tremellomycetes</taxon>
        <taxon>Tremellales</taxon>
        <taxon>Tremellaceae</taxon>
        <taxon>Tremella</taxon>
    </lineage>
</organism>
<dbReference type="EMBL" id="SDIL01000015">
    <property type="protein sequence ID" value="RXK40772.1"/>
    <property type="molecule type" value="Genomic_DNA"/>
</dbReference>
<dbReference type="Pfam" id="PF09446">
    <property type="entry name" value="VMA21"/>
    <property type="match status" value="1"/>
</dbReference>
<accession>A0A4Q1BS64</accession>
<comment type="caution">
    <text evidence="7">The sequence shown here is derived from an EMBL/GenBank/DDBJ whole genome shotgun (WGS) entry which is preliminary data.</text>
</comment>